<organism evidence="1 2">
    <name type="scientific">Paraburkholderia lycopersici</name>
    <dbReference type="NCBI Taxonomy" id="416944"/>
    <lineage>
        <taxon>Bacteria</taxon>
        <taxon>Pseudomonadati</taxon>
        <taxon>Pseudomonadota</taxon>
        <taxon>Betaproteobacteria</taxon>
        <taxon>Burkholderiales</taxon>
        <taxon>Burkholderiaceae</taxon>
        <taxon>Paraburkholderia</taxon>
    </lineage>
</organism>
<gene>
    <name evidence="1" type="ORF">SAMN05421548_1842</name>
</gene>
<proteinExistence type="predicted"/>
<evidence type="ECO:0000313" key="1">
    <source>
        <dbReference type="EMBL" id="SDE54784.1"/>
    </source>
</evidence>
<protein>
    <submittedName>
        <fullName evidence="1">Uncharacterized protein</fullName>
    </submittedName>
</protein>
<sequence>MNGMCLVFDLDNQISGMIPAFEVTRGGRWCPDCANLARTKDERKRWKYDIDG</sequence>
<evidence type="ECO:0000313" key="2">
    <source>
        <dbReference type="Proteomes" id="UP000198908"/>
    </source>
</evidence>
<dbReference type="AlphaFoldDB" id="A0A1G7DTH1"/>
<keyword evidence="2" id="KW-1185">Reference proteome</keyword>
<accession>A0A1G7DTH1</accession>
<name>A0A1G7DTH1_9BURK</name>
<dbReference type="Proteomes" id="UP000198908">
    <property type="component" value="Unassembled WGS sequence"/>
</dbReference>
<reference evidence="2" key="1">
    <citation type="submission" date="2016-09" db="EMBL/GenBank/DDBJ databases">
        <authorList>
            <person name="Varghese N."/>
            <person name="Submissions S."/>
        </authorList>
    </citation>
    <scope>NUCLEOTIDE SEQUENCE [LARGE SCALE GENOMIC DNA]</scope>
    <source>
        <strain evidence="2">TNe-862</strain>
    </source>
</reference>
<dbReference type="EMBL" id="FMYQ01000084">
    <property type="protein sequence ID" value="SDE54784.1"/>
    <property type="molecule type" value="Genomic_DNA"/>
</dbReference>